<feature type="compositionally biased region" description="Basic and acidic residues" evidence="3">
    <location>
        <begin position="793"/>
        <end position="828"/>
    </location>
</feature>
<proteinExistence type="predicted"/>
<dbReference type="InterPro" id="IPR012677">
    <property type="entry name" value="Nucleotide-bd_a/b_plait_sf"/>
</dbReference>
<feature type="compositionally biased region" description="Basic and acidic residues" evidence="3">
    <location>
        <begin position="1331"/>
        <end position="1366"/>
    </location>
</feature>
<feature type="compositionally biased region" description="Basic and acidic residues" evidence="3">
    <location>
        <begin position="1650"/>
        <end position="1662"/>
    </location>
</feature>
<dbReference type="InterPro" id="IPR000504">
    <property type="entry name" value="RRM_dom"/>
</dbReference>
<dbReference type="EMBL" id="KQ459989">
    <property type="protein sequence ID" value="KPJ18740.1"/>
    <property type="molecule type" value="Genomic_DNA"/>
</dbReference>
<gene>
    <name evidence="5" type="ORF">RR48_10684</name>
</gene>
<feature type="compositionally biased region" description="Basic residues" evidence="3">
    <location>
        <begin position="557"/>
        <end position="566"/>
    </location>
</feature>
<feature type="region of interest" description="Disordered" evidence="3">
    <location>
        <begin position="1735"/>
        <end position="1807"/>
    </location>
</feature>
<feature type="region of interest" description="Disordered" evidence="3">
    <location>
        <begin position="1849"/>
        <end position="1902"/>
    </location>
</feature>
<feature type="compositionally biased region" description="Gly residues" evidence="3">
    <location>
        <begin position="71"/>
        <end position="86"/>
    </location>
</feature>
<feature type="compositionally biased region" description="Polar residues" evidence="3">
    <location>
        <begin position="37"/>
        <end position="53"/>
    </location>
</feature>
<name>A0A194RN32_PAPMA</name>
<dbReference type="STRING" id="76193.A0A194RN32"/>
<feature type="region of interest" description="Disordered" evidence="3">
    <location>
        <begin position="1331"/>
        <end position="1371"/>
    </location>
</feature>
<feature type="compositionally biased region" description="Basic and acidic residues" evidence="3">
    <location>
        <begin position="652"/>
        <end position="668"/>
    </location>
</feature>
<feature type="compositionally biased region" description="Basic and acidic residues" evidence="3">
    <location>
        <begin position="1673"/>
        <end position="1683"/>
    </location>
</feature>
<evidence type="ECO:0000313" key="5">
    <source>
        <dbReference type="EMBL" id="KPJ18740.1"/>
    </source>
</evidence>
<organism evidence="5 6">
    <name type="scientific">Papilio machaon</name>
    <name type="common">Old World swallowtail butterfly</name>
    <dbReference type="NCBI Taxonomy" id="76193"/>
    <lineage>
        <taxon>Eukaryota</taxon>
        <taxon>Metazoa</taxon>
        <taxon>Ecdysozoa</taxon>
        <taxon>Arthropoda</taxon>
        <taxon>Hexapoda</taxon>
        <taxon>Insecta</taxon>
        <taxon>Pterygota</taxon>
        <taxon>Neoptera</taxon>
        <taxon>Endopterygota</taxon>
        <taxon>Lepidoptera</taxon>
        <taxon>Glossata</taxon>
        <taxon>Ditrysia</taxon>
        <taxon>Papilionoidea</taxon>
        <taxon>Papilionidae</taxon>
        <taxon>Papilioninae</taxon>
        <taxon>Papilio</taxon>
    </lineage>
</organism>
<feature type="region of interest" description="Disordered" evidence="3">
    <location>
        <begin position="1103"/>
        <end position="1297"/>
    </location>
</feature>
<feature type="compositionally biased region" description="Basic and acidic residues" evidence="3">
    <location>
        <begin position="1520"/>
        <end position="1537"/>
    </location>
</feature>
<dbReference type="Gene3D" id="3.30.70.330">
    <property type="match status" value="3"/>
</dbReference>
<sequence length="1902" mass="216031">MAASAAAPATWRGTNDSASEFCRRGTTPTTYGRYQRSNNTAPSYATPPSNVERTTPHHRWYASGDRATSGGAAGAGGAVGGAGGGESTPSTPGGATEGGRRRRRSGSGSSRSDTSSPEPSDTSRASTPAAPPLDRHPAARRTPPTHLHQWASTANGRPLAICVRNLPTRSTDSSLKDGLYHEYKKHGKVVWVKVVGQNADRYAVVRFKKPSDVDKALEVSQDKLFFGCKISVAPHQDCDEDAESAKPYETDIDEYHPKATRTLFIGNLEKDVTQQQLRDKFKHYGRIIEIDIKKGSGGGAGYAFCQYQSISSVVEAIRAMDGEYVGGSRVKLGFGKPVATTCVWVDGLTEHTEKQVLSAVSRCGAATSVCVDRAAGAALVHFEQAAAAGAAVRELRRVAALASAAEPDHPRLAVDYASRECQSIESIMKFTFLSHLIPIRKGRKRSLKYDGARTRTPSFSRASSRTPRYPTHEHYDPAEYAADRRYRVYEELGSSPQTDETPYEDRLQSVVISPHRTHRHRRDSSPEDRKHSKERHRSAGGSSRRSRSGSRGGSAHGSRRRHRRRRDGSESRGSRAGTPLRDEHDGLPAEPRRPPRERPPLPMSLPLPKFAAQLLRTVPSAPRPPQASAPDSPPRPPSASSSSTGSAPHSPSLEERIRSLDEKYEKWSGSRALADAPDRARLRHRLLEVDINEVKPSEVVRSLLAKRSVFDEDSERLEGATRPPSPSGSPHARPSPCASRALRYPFPTHPPHLPLVSPVTSSGSTSCSVPLAVSTNVPPLPPYPPPLECEIESSDRPADPRLNRPEKPFRLERLGKFNESDYRADTRIRLRTPSVDKQQNELSDHKTSPGSDKDRIELDKECKRENESRKRDLCFLGREQEIKPLIKDVFKDCFDKIESVIQNRESLPNQEMVESLKKIEEKYPLSSIKTEKISNHIELSSENDSKINCNHIESDGKRDNEDFIILDPFSSKQNSEDIFFKHEHHKKLETSKDNTKGKYNCEDKLDNCSPILNNFDMNDIVSKEPQLSNHINVETNRKNDTQLDIKNNEKDREKTILNLFDVFSNQKLEKENEELDHSEPRLQIIEPIISNTLDKKFGESKSFEDTIRSDHEKSKNCKDRAEKDKHDLEKEKIKKSNKVEKHDMDKKVKEESSNHKTHSERLDKTKAEKDAGEKCDKDSERTKHTEDKLRHENHKKDKVDRDKKKETVEIEVNKSKREDKYKSERVKKDNFDTKRDHAKKEHDSKGSKSRDDSSRDLCRKDSTDSSTSRASHDSSKTKDLDNSEVKEESKVKTKLCTDQLTKSNLEKDCLQKSNDSKIDSKHKVVKYDIKENKLGSDGHFKNKIENISDHSTKNKTDPSEKQRHYSLDSPGVDCKRKERLNSCSSLPPNIGNKRRLSSQDTFDCLEEVKKCKSDTKCLEKRDSKDRSADRHKTTKFNKGHFAKLIESKTKDDKKNLVKPPDEGFVDIKDNEIKETSLSDKIKHLKKSPKPVDYDKSNDNSVIHTDALRNDLDFLATLELRSSEEDEKQKALRKEMKEKKRIQQLQQIQELQMQQDAMQQAELINKIKEGKNHKSDDKKKESMRDKRMSTDRKSKDEKNEHKRKHRKPIHSTDSSDSDEPKKHSIFDIIDDGPTYISMYDKVKARSCKNMQKQEEEKRQEKIKAKFSQLKQSRAKREEKKRSSWDEDSDSEHDRRKSFKNSMDSSSEDEQIVLHNKKRDKSQTCLDYNRVKAVDYFNGPTTEDECRNKLSRKNSRSRIMSDTSDDDSSRRNFTRSPQYAPKIKKEVLSDSESLHGTKDTNYPLKELNDDKIKKTSLINLFGKSDSDDHKVKSQEVDDVDYKLHTLKTIPNDLSSESESINSNRNISENRKKHKKKQKRHKSSFSDEEVKSNNELDGDVRYKNS</sequence>
<reference evidence="5 6" key="1">
    <citation type="journal article" date="2015" name="Nat. Commun.">
        <title>Outbred genome sequencing and CRISPR/Cas9 gene editing in butterflies.</title>
        <authorList>
            <person name="Li X."/>
            <person name="Fan D."/>
            <person name="Zhang W."/>
            <person name="Liu G."/>
            <person name="Zhang L."/>
            <person name="Zhao L."/>
            <person name="Fang X."/>
            <person name="Chen L."/>
            <person name="Dong Y."/>
            <person name="Chen Y."/>
            <person name="Ding Y."/>
            <person name="Zhao R."/>
            <person name="Feng M."/>
            <person name="Zhu Y."/>
            <person name="Feng Y."/>
            <person name="Jiang X."/>
            <person name="Zhu D."/>
            <person name="Xiang H."/>
            <person name="Feng X."/>
            <person name="Li S."/>
            <person name="Wang J."/>
            <person name="Zhang G."/>
            <person name="Kronforst M.R."/>
            <person name="Wang W."/>
        </authorList>
    </citation>
    <scope>NUCLEOTIDE SEQUENCE [LARGE SCALE GENOMIC DNA]</scope>
    <source>
        <strain evidence="5">Ya'a_city_454_Pm</strain>
        <tissue evidence="5">Whole body</tissue>
    </source>
</reference>
<feature type="region of interest" description="Disordered" evidence="3">
    <location>
        <begin position="1479"/>
        <end position="1499"/>
    </location>
</feature>
<dbReference type="FunFam" id="3.30.70.330:FF:000088">
    <property type="entry name" value="msx2-interacting protein-like isoform X1"/>
    <property type="match status" value="1"/>
</dbReference>
<feature type="compositionally biased region" description="Low complexity" evidence="3">
    <location>
        <begin position="1542"/>
        <end position="1561"/>
    </location>
</feature>
<feature type="compositionally biased region" description="Pro residues" evidence="3">
    <location>
        <begin position="778"/>
        <end position="787"/>
    </location>
</feature>
<dbReference type="InParanoid" id="A0A194RN32"/>
<feature type="domain" description="RRM" evidence="4">
    <location>
        <begin position="261"/>
        <end position="337"/>
    </location>
</feature>
<dbReference type="SMART" id="SM00360">
    <property type="entry name" value="RRM"/>
    <property type="match status" value="3"/>
</dbReference>
<feature type="compositionally biased region" description="Low complexity" evidence="3">
    <location>
        <begin position="1852"/>
        <end position="1864"/>
    </location>
</feature>
<evidence type="ECO:0000256" key="2">
    <source>
        <dbReference type="PROSITE-ProRule" id="PRU00176"/>
    </source>
</evidence>
<protein>
    <submittedName>
        <fullName evidence="5">Protein split ends</fullName>
    </submittedName>
</protein>
<feature type="region of interest" description="Disordered" evidence="3">
    <location>
        <begin position="1518"/>
        <end position="1629"/>
    </location>
</feature>
<feature type="compositionally biased region" description="Basic and acidic residues" evidence="3">
    <location>
        <begin position="470"/>
        <end position="490"/>
    </location>
</feature>
<evidence type="ECO:0000256" key="3">
    <source>
        <dbReference type="SAM" id="MobiDB-lite"/>
    </source>
</evidence>
<dbReference type="PANTHER" id="PTHR23189">
    <property type="entry name" value="RNA RECOGNITION MOTIF-CONTAINING"/>
    <property type="match status" value="1"/>
</dbReference>
<evidence type="ECO:0000259" key="4">
    <source>
        <dbReference type="PROSITE" id="PS50102"/>
    </source>
</evidence>
<feature type="compositionally biased region" description="Basic and acidic residues" evidence="3">
    <location>
        <begin position="1414"/>
        <end position="1431"/>
    </location>
</feature>
<feature type="compositionally biased region" description="Basic and acidic residues" evidence="3">
    <location>
        <begin position="838"/>
        <end position="858"/>
    </location>
</feature>
<feature type="compositionally biased region" description="Basic residues" evidence="3">
    <location>
        <begin position="532"/>
        <end position="548"/>
    </location>
</feature>
<feature type="region of interest" description="Disordered" evidence="3">
    <location>
        <begin position="702"/>
        <end position="858"/>
    </location>
</feature>
<feature type="region of interest" description="Disordered" evidence="3">
    <location>
        <begin position="1"/>
        <end position="152"/>
    </location>
</feature>
<feature type="region of interest" description="Disordered" evidence="3">
    <location>
        <begin position="1647"/>
        <end position="1723"/>
    </location>
</feature>
<evidence type="ECO:0000313" key="6">
    <source>
        <dbReference type="Proteomes" id="UP000053240"/>
    </source>
</evidence>
<dbReference type="GO" id="GO:0003723">
    <property type="term" value="F:RNA binding"/>
    <property type="evidence" value="ECO:0007669"/>
    <property type="project" value="UniProtKB-UniRule"/>
</dbReference>
<dbReference type="Proteomes" id="UP000053240">
    <property type="component" value="Unassembled WGS sequence"/>
</dbReference>
<feature type="compositionally biased region" description="Polar residues" evidence="3">
    <location>
        <begin position="455"/>
        <end position="466"/>
    </location>
</feature>
<feature type="domain" description="RRM" evidence="4">
    <location>
        <begin position="159"/>
        <end position="237"/>
    </location>
</feature>
<feature type="region of interest" description="Disordered" evidence="3">
    <location>
        <begin position="444"/>
        <end position="680"/>
    </location>
</feature>
<feature type="compositionally biased region" description="Basic and acidic residues" evidence="3">
    <location>
        <begin position="1781"/>
        <end position="1796"/>
    </location>
</feature>
<keyword evidence="1 2" id="KW-0694">RNA-binding</keyword>
<dbReference type="InterPro" id="IPR035979">
    <property type="entry name" value="RBD_domain_sf"/>
</dbReference>
<keyword evidence="6" id="KW-1185">Reference proteome</keyword>
<feature type="compositionally biased region" description="Low complexity" evidence="3">
    <location>
        <begin position="754"/>
        <end position="771"/>
    </location>
</feature>
<feature type="region of interest" description="Disordered" evidence="3">
    <location>
        <begin position="1414"/>
        <end position="1434"/>
    </location>
</feature>
<feature type="compositionally biased region" description="Basic and acidic residues" evidence="3">
    <location>
        <begin position="1564"/>
        <end position="1599"/>
    </location>
</feature>
<dbReference type="SUPFAM" id="SSF54928">
    <property type="entry name" value="RNA-binding domain, RBD"/>
    <property type="match status" value="2"/>
</dbReference>
<feature type="compositionally biased region" description="Basic residues" evidence="3">
    <location>
        <begin position="1868"/>
        <end position="1880"/>
    </location>
</feature>
<dbReference type="PROSITE" id="PS50102">
    <property type="entry name" value="RRM"/>
    <property type="match status" value="2"/>
</dbReference>
<dbReference type="Pfam" id="PF00076">
    <property type="entry name" value="RRM_1"/>
    <property type="match status" value="2"/>
</dbReference>
<evidence type="ECO:0000256" key="1">
    <source>
        <dbReference type="ARBA" id="ARBA00022884"/>
    </source>
</evidence>
<feature type="compositionally biased region" description="Basic and acidic residues" evidence="3">
    <location>
        <begin position="580"/>
        <end position="599"/>
    </location>
</feature>
<feature type="compositionally biased region" description="Basic and acidic residues" evidence="3">
    <location>
        <begin position="1103"/>
        <end position="1263"/>
    </location>
</feature>
<feature type="compositionally biased region" description="Low complexity" evidence="3">
    <location>
        <begin position="638"/>
        <end position="651"/>
    </location>
</feature>
<feature type="compositionally biased region" description="Basic and acidic residues" evidence="3">
    <location>
        <begin position="1881"/>
        <end position="1902"/>
    </location>
</feature>
<feature type="compositionally biased region" description="Low complexity" evidence="3">
    <location>
        <begin position="106"/>
        <end position="124"/>
    </location>
</feature>
<feature type="compositionally biased region" description="Low complexity" evidence="3">
    <location>
        <begin position="24"/>
        <end position="36"/>
    </location>
</feature>
<feature type="compositionally biased region" description="Basic and acidic residues" evidence="3">
    <location>
        <begin position="1270"/>
        <end position="1291"/>
    </location>
</feature>
<accession>A0A194RN32</accession>
<feature type="compositionally biased region" description="Pro residues" evidence="3">
    <location>
        <begin position="621"/>
        <end position="637"/>
    </location>
</feature>